<dbReference type="InterPro" id="IPR052717">
    <property type="entry name" value="Vacuolar_transposase_reg"/>
</dbReference>
<dbReference type="SMART" id="SM00614">
    <property type="entry name" value="ZnF_BED"/>
    <property type="match status" value="2"/>
</dbReference>
<dbReference type="PANTHER" id="PTHR46169:SF29">
    <property type="entry name" value="DNA REPLICATION-RELATED ELEMENT FACTOR, ISOFORM A"/>
    <property type="match status" value="1"/>
</dbReference>
<gene>
    <name evidence="3" type="primary">LOC108681615</name>
</gene>
<dbReference type="OMA" id="CLWHATE"/>
<dbReference type="GO" id="GO:0006357">
    <property type="term" value="P:regulation of transcription by RNA polymerase II"/>
    <property type="evidence" value="ECO:0007669"/>
    <property type="project" value="TreeGrafter"/>
</dbReference>
<organism evidence="2 3">
    <name type="scientific">Hyalella azteca</name>
    <name type="common">Amphipod</name>
    <dbReference type="NCBI Taxonomy" id="294128"/>
    <lineage>
        <taxon>Eukaryota</taxon>
        <taxon>Metazoa</taxon>
        <taxon>Ecdysozoa</taxon>
        <taxon>Arthropoda</taxon>
        <taxon>Crustacea</taxon>
        <taxon>Multicrustacea</taxon>
        <taxon>Malacostraca</taxon>
        <taxon>Eumalacostraca</taxon>
        <taxon>Peracarida</taxon>
        <taxon>Amphipoda</taxon>
        <taxon>Senticaudata</taxon>
        <taxon>Talitrida</taxon>
        <taxon>Talitroidea</taxon>
        <taxon>Hyalellidae</taxon>
        <taxon>Hyalella</taxon>
    </lineage>
</organism>
<dbReference type="RefSeq" id="XP_018026154.1">
    <property type="nucleotide sequence ID" value="XM_018170665.2"/>
</dbReference>
<accession>A0A8B7PJ08</accession>
<dbReference type="GO" id="GO:0005634">
    <property type="term" value="C:nucleus"/>
    <property type="evidence" value="ECO:0007669"/>
    <property type="project" value="TreeGrafter"/>
</dbReference>
<feature type="compositionally biased region" description="Low complexity" evidence="1">
    <location>
        <begin position="135"/>
        <end position="148"/>
    </location>
</feature>
<dbReference type="AlphaFoldDB" id="A0A8B7PJ08"/>
<feature type="region of interest" description="Disordered" evidence="1">
    <location>
        <begin position="254"/>
        <end position="290"/>
    </location>
</feature>
<evidence type="ECO:0000313" key="3">
    <source>
        <dbReference type="RefSeq" id="XP_018026154.1"/>
    </source>
</evidence>
<keyword evidence="2" id="KW-1185">Reference proteome</keyword>
<dbReference type="GeneID" id="108681615"/>
<dbReference type="Gene3D" id="1.10.10.1070">
    <property type="entry name" value="Zinc finger, BED domain-containing"/>
    <property type="match status" value="1"/>
</dbReference>
<dbReference type="SUPFAM" id="SSF140996">
    <property type="entry name" value="Hermes dimerisation domain"/>
    <property type="match status" value="1"/>
</dbReference>
<dbReference type="OrthoDB" id="6433782at2759"/>
<name>A0A8B7PJ08_HYAAZ</name>
<evidence type="ECO:0000313" key="2">
    <source>
        <dbReference type="Proteomes" id="UP000694843"/>
    </source>
</evidence>
<sequence>MQAPAMTEVVDKSLIERLILEHSDRLELEINHKARADAWKFYFRVRIDHVLRPFAVCKVCYRVLHCDSRSGTASLLRHPCNPLSERSPVNRAVRLNAKLKLPTDNNALKKENVMETLIKGERGENDVCNSPAICPSPTITTSPQTQTTTRKRKAGPPPPAFPIDLQLLPQIMASVPHPLAALYIANAMNVNDPQSFQHLQQQIQQIQIDSILRGHQQQQLKEQQEQQQQQQQHHQQQQQHQQLLLGSDENKRWCGSPVEASSSSSLSVQSDENMQTADDPGGGGGNNLPKELVQHLVSSGSTRVTLLEKNSPSANGVWPRFFLVIVDGVPRNYATCKSCRKVVTYSRYTGTGGLLRHRCPTSYNHQNLTPPHDTSPPPLVRCDVVDDTMDTYSVPPREIKCEENSSTNPAMAGVARALLRYMCQDLVPGSSIDSPGFQQLVMSLINLGASHSNVKDDIQNIPSTQLLLDEHLEPLAAVSRDKSARLLQDQPHLCLSCHRPDSELLAVAAHFVTPEFQLKSHALGTRKVTDGDTTEDALTALLSECLQESPSLLRERRLIVVSDDGFSSLGTQVPCLWHATEKTLAELNKLPAYLRVSEDTTALLEFLADCGVPGASQAPRDTPRWEALLHALTFVAVNYDQVLAAVRAAPGTAPDLGDQGGYQELANLLGKVRLCLTSIRASDRPTLNQAVLCRAKLIHLCTAPANTTACKLLQEQLLPLFQQAFSPSPLHLVASFLDPRFKSLKVLNDKEKVEVHRLVLEMMKAVAVTEANTGVLNLKTTRRSVSPTGGSCGSSPGTSSSPLSMVHGPSINGGQKGLNLSPFERGSSPESHPFREYMDNQGVPDLSVSDSEEIMAYVNMKVCLDDDDILGWWAGSAANGLPTLRKLARRVLAIPATCSHAHDIGQRAIAATAALPSSHHHRLNDILHVTYNL</sequence>
<feature type="region of interest" description="Disordered" evidence="1">
    <location>
        <begin position="782"/>
        <end position="801"/>
    </location>
</feature>
<feature type="compositionally biased region" description="Low complexity" evidence="1">
    <location>
        <begin position="784"/>
        <end position="801"/>
    </location>
</feature>
<feature type="region of interest" description="Disordered" evidence="1">
    <location>
        <begin position="129"/>
        <end position="162"/>
    </location>
</feature>
<dbReference type="PANTHER" id="PTHR46169">
    <property type="entry name" value="DNA REPLICATION-RELATED ELEMENT FACTOR, ISOFORM A"/>
    <property type="match status" value="1"/>
</dbReference>
<evidence type="ECO:0000256" key="1">
    <source>
        <dbReference type="SAM" id="MobiDB-lite"/>
    </source>
</evidence>
<protein>
    <submittedName>
        <fullName evidence="3">Uncharacterized protein LOC108681615</fullName>
    </submittedName>
</protein>
<reference evidence="3" key="1">
    <citation type="submission" date="2025-08" db="UniProtKB">
        <authorList>
            <consortium name="RefSeq"/>
        </authorList>
    </citation>
    <scope>IDENTIFICATION</scope>
    <source>
        <tissue evidence="3">Whole organism</tissue>
    </source>
</reference>
<feature type="region of interest" description="Disordered" evidence="1">
    <location>
        <begin position="217"/>
        <end position="242"/>
    </location>
</feature>
<dbReference type="Proteomes" id="UP000694843">
    <property type="component" value="Unplaced"/>
</dbReference>
<feature type="compositionally biased region" description="Low complexity" evidence="1">
    <location>
        <begin position="261"/>
        <end position="270"/>
    </location>
</feature>
<proteinExistence type="predicted"/>
<dbReference type="KEGG" id="hazt:108681615"/>
<dbReference type="SUPFAM" id="SSF53098">
    <property type="entry name" value="Ribonuclease H-like"/>
    <property type="match status" value="1"/>
</dbReference>
<dbReference type="InterPro" id="IPR012337">
    <property type="entry name" value="RNaseH-like_sf"/>
</dbReference>